<dbReference type="PANTHER" id="PTHR10994">
    <property type="entry name" value="RETICULON"/>
    <property type="match status" value="1"/>
</dbReference>
<feature type="region of interest" description="Disordered" evidence="7">
    <location>
        <begin position="195"/>
        <end position="244"/>
    </location>
</feature>
<reference evidence="9 10" key="1">
    <citation type="submission" date="2024-06" db="EMBL/GenBank/DDBJ databases">
        <authorList>
            <person name="Kraege A."/>
            <person name="Thomma B."/>
        </authorList>
    </citation>
    <scope>NUCLEOTIDE SEQUENCE [LARGE SCALE GENOMIC DNA]</scope>
</reference>
<evidence type="ECO:0000256" key="1">
    <source>
        <dbReference type="ARBA" id="ARBA00004477"/>
    </source>
</evidence>
<evidence type="ECO:0000313" key="10">
    <source>
        <dbReference type="Proteomes" id="UP001497392"/>
    </source>
</evidence>
<evidence type="ECO:0000256" key="4">
    <source>
        <dbReference type="ARBA" id="ARBA00022989"/>
    </source>
</evidence>
<comment type="caution">
    <text evidence="9">The sequence shown here is derived from an EMBL/GenBank/DDBJ whole genome shotgun (WGS) entry which is preliminary data.</text>
</comment>
<proteinExistence type="predicted"/>
<keyword evidence="10" id="KW-1185">Reference proteome</keyword>
<dbReference type="PANTHER" id="PTHR10994:SF193">
    <property type="entry name" value="RETICULON-LIKE PROTEIN"/>
    <property type="match status" value="1"/>
</dbReference>
<feature type="transmembrane region" description="Helical" evidence="6">
    <location>
        <begin position="138"/>
        <end position="155"/>
    </location>
</feature>
<evidence type="ECO:0000256" key="2">
    <source>
        <dbReference type="ARBA" id="ARBA00022692"/>
    </source>
</evidence>
<evidence type="ECO:0000256" key="6">
    <source>
        <dbReference type="RuleBase" id="RU363132"/>
    </source>
</evidence>
<name>A0ABP1FU88_9CHLO</name>
<evidence type="ECO:0000256" key="5">
    <source>
        <dbReference type="ARBA" id="ARBA00023136"/>
    </source>
</evidence>
<comment type="subcellular location">
    <subcellularLocation>
        <location evidence="1 6">Endoplasmic reticulum membrane</location>
        <topology evidence="1 6">Multi-pass membrane protein</topology>
    </subcellularLocation>
</comment>
<feature type="transmembrane region" description="Helical" evidence="6">
    <location>
        <begin position="45"/>
        <end position="65"/>
    </location>
</feature>
<keyword evidence="4 6" id="KW-1133">Transmembrane helix</keyword>
<gene>
    <name evidence="9" type="primary">g5977</name>
    <name evidence="9" type="ORF">VP750_LOCUS5117</name>
</gene>
<protein>
    <recommendedName>
        <fullName evidence="6">Reticulon-like protein</fullName>
    </recommendedName>
</protein>
<evidence type="ECO:0000256" key="3">
    <source>
        <dbReference type="ARBA" id="ARBA00022824"/>
    </source>
</evidence>
<evidence type="ECO:0000256" key="7">
    <source>
        <dbReference type="SAM" id="MobiDB-lite"/>
    </source>
</evidence>
<dbReference type="InterPro" id="IPR045064">
    <property type="entry name" value="Reticulon-like"/>
</dbReference>
<accession>A0ABP1FU88</accession>
<keyword evidence="2 6" id="KW-0812">Transmembrane</keyword>
<dbReference type="Pfam" id="PF02453">
    <property type="entry name" value="Reticulon"/>
    <property type="match status" value="1"/>
</dbReference>
<dbReference type="EMBL" id="CAXHTA020000008">
    <property type="protein sequence ID" value="CAL5223458.1"/>
    <property type="molecule type" value="Genomic_DNA"/>
</dbReference>
<evidence type="ECO:0000313" key="9">
    <source>
        <dbReference type="EMBL" id="CAL5223458.1"/>
    </source>
</evidence>
<evidence type="ECO:0000259" key="8">
    <source>
        <dbReference type="PROSITE" id="PS50845"/>
    </source>
</evidence>
<keyword evidence="3 6" id="KW-0256">Endoplasmic reticulum</keyword>
<organism evidence="9 10">
    <name type="scientific">Coccomyxa viridis</name>
    <dbReference type="NCBI Taxonomy" id="1274662"/>
    <lineage>
        <taxon>Eukaryota</taxon>
        <taxon>Viridiplantae</taxon>
        <taxon>Chlorophyta</taxon>
        <taxon>core chlorophytes</taxon>
        <taxon>Trebouxiophyceae</taxon>
        <taxon>Trebouxiophyceae incertae sedis</taxon>
        <taxon>Coccomyxaceae</taxon>
        <taxon>Coccomyxa</taxon>
    </lineage>
</organism>
<feature type="compositionally biased region" description="Polar residues" evidence="7">
    <location>
        <begin position="195"/>
        <end position="223"/>
    </location>
</feature>
<dbReference type="Proteomes" id="UP001497392">
    <property type="component" value="Unassembled WGS sequence"/>
</dbReference>
<dbReference type="PROSITE" id="PS50845">
    <property type="entry name" value="RETICULON"/>
    <property type="match status" value="1"/>
</dbReference>
<dbReference type="InterPro" id="IPR003388">
    <property type="entry name" value="Reticulon"/>
</dbReference>
<sequence>MSRRISLNTGNDDVEKILLWRDPVKSGIVLGGATLAYLLLEWSHFSLLSIVANTLLIAVSVAFLWNNIASFTGRQGVPVPAVVRHGISDNQMKSGAEKITGAINKLLAFSNRVFTGKEVVLSAQVAGVLFLIGKVGGWFTSLGLLYTLIVLAFTLPKAYELKKDEVDRFARQAQHHTKHNYSKYVEPYVNKIPRASTSTSSQAPTMPSNVRSSTATSSHTTPVMPSGMHATADPVPLSEPKKVI</sequence>
<feature type="domain" description="Reticulon" evidence="8">
    <location>
        <begin position="14"/>
        <end position="213"/>
    </location>
</feature>
<keyword evidence="5 6" id="KW-0472">Membrane</keyword>